<dbReference type="Gene3D" id="1.10.1740.10">
    <property type="match status" value="1"/>
</dbReference>
<dbReference type="NCBIfam" id="NF007215">
    <property type="entry name" value="PRK09637.1"/>
    <property type="match status" value="1"/>
</dbReference>
<keyword evidence="4" id="KW-0804">Transcription</keyword>
<dbReference type="AlphaFoldDB" id="A0A0P9FNL1"/>
<evidence type="ECO:0000259" key="7">
    <source>
        <dbReference type="Pfam" id="PF08281"/>
    </source>
</evidence>
<evidence type="ECO:0000313" key="8">
    <source>
        <dbReference type="EMBL" id="KPV54911.1"/>
    </source>
</evidence>
<evidence type="ECO:0000256" key="4">
    <source>
        <dbReference type="ARBA" id="ARBA00023163"/>
    </source>
</evidence>
<dbReference type="InterPro" id="IPR014284">
    <property type="entry name" value="RNA_pol_sigma-70_dom"/>
</dbReference>
<dbReference type="InterPro" id="IPR013249">
    <property type="entry name" value="RNA_pol_sigma70_r4_t2"/>
</dbReference>
<accession>A0A0P9FNL1</accession>
<gene>
    <name evidence="8" type="ORF">SE17_00810</name>
</gene>
<protein>
    <recommendedName>
        <fullName evidence="5">RNA polymerase sigma factor SigZ</fullName>
    </recommendedName>
</protein>
<dbReference type="PANTHER" id="PTHR43133">
    <property type="entry name" value="RNA POLYMERASE ECF-TYPE SIGMA FACTO"/>
    <property type="match status" value="1"/>
</dbReference>
<dbReference type="InterPro" id="IPR007627">
    <property type="entry name" value="RNA_pol_sigma70_r2"/>
</dbReference>
<feature type="domain" description="RNA polymerase sigma-70 region 2" evidence="6">
    <location>
        <begin position="8"/>
        <end position="74"/>
    </location>
</feature>
<dbReference type="Gene3D" id="1.10.10.10">
    <property type="entry name" value="Winged helix-like DNA-binding domain superfamily/Winged helix DNA-binding domain"/>
    <property type="match status" value="1"/>
</dbReference>
<dbReference type="InterPro" id="IPR013325">
    <property type="entry name" value="RNA_pol_sigma_r2"/>
</dbReference>
<keyword evidence="3" id="KW-0731">Sigma factor</keyword>
<comment type="similarity">
    <text evidence="1">Belongs to the sigma-70 factor family. ECF subfamily.</text>
</comment>
<dbReference type="InterPro" id="IPR039425">
    <property type="entry name" value="RNA_pol_sigma-70-like"/>
</dbReference>
<dbReference type="InterPro" id="IPR036388">
    <property type="entry name" value="WH-like_DNA-bd_sf"/>
</dbReference>
<keyword evidence="9" id="KW-1185">Reference proteome</keyword>
<evidence type="ECO:0000256" key="3">
    <source>
        <dbReference type="ARBA" id="ARBA00023082"/>
    </source>
</evidence>
<dbReference type="EMBL" id="LJCR01000007">
    <property type="protein sequence ID" value="KPV54911.1"/>
    <property type="molecule type" value="Genomic_DNA"/>
</dbReference>
<organism evidence="8 9">
    <name type="scientific">Kouleothrix aurantiaca</name>
    <dbReference type="NCBI Taxonomy" id="186479"/>
    <lineage>
        <taxon>Bacteria</taxon>
        <taxon>Bacillati</taxon>
        <taxon>Chloroflexota</taxon>
        <taxon>Chloroflexia</taxon>
        <taxon>Chloroflexales</taxon>
        <taxon>Roseiflexineae</taxon>
        <taxon>Roseiflexaceae</taxon>
        <taxon>Kouleothrix</taxon>
    </lineage>
</organism>
<dbReference type="SUPFAM" id="SSF88946">
    <property type="entry name" value="Sigma2 domain of RNA polymerase sigma factors"/>
    <property type="match status" value="1"/>
</dbReference>
<sequence length="189" mass="21674">MTIASEQLWESFSRPLHQFIQRRVRDPHSAEDILQDVFLKIHTHIDTLRTQDRLTSWIYQITRNAIADYYRAQRPTSELSETLPVVEEVVDDDVVRELSPCVSGMVAALPEAYREALRLTEYQGLSQKALSERLGISFSGAKSRVQRARAKIKEQLLNCCHFQFDYAGRIIDYQSRCACCASGSCDSRN</sequence>
<evidence type="ECO:0000256" key="5">
    <source>
        <dbReference type="NCBIfam" id="TIGR02959"/>
    </source>
</evidence>
<keyword evidence="2" id="KW-0805">Transcription regulation</keyword>
<dbReference type="NCBIfam" id="TIGR02937">
    <property type="entry name" value="sigma70-ECF"/>
    <property type="match status" value="1"/>
</dbReference>
<name>A0A0P9FNL1_9CHLR</name>
<dbReference type="NCBIfam" id="TIGR02959">
    <property type="entry name" value="SigZ"/>
    <property type="match status" value="1"/>
</dbReference>
<proteinExistence type="inferred from homology"/>
<dbReference type="InterPro" id="IPR014304">
    <property type="entry name" value="RNA_pol_sigma-Z"/>
</dbReference>
<evidence type="ECO:0000256" key="1">
    <source>
        <dbReference type="ARBA" id="ARBA00010641"/>
    </source>
</evidence>
<dbReference type="InterPro" id="IPR013324">
    <property type="entry name" value="RNA_pol_sigma_r3/r4-like"/>
</dbReference>
<reference evidence="8 9" key="1">
    <citation type="submission" date="2015-09" db="EMBL/GenBank/DDBJ databases">
        <title>Draft genome sequence of Kouleothrix aurantiaca JCM 19913.</title>
        <authorList>
            <person name="Hemp J."/>
        </authorList>
    </citation>
    <scope>NUCLEOTIDE SEQUENCE [LARGE SCALE GENOMIC DNA]</scope>
    <source>
        <strain evidence="8 9">COM-B</strain>
    </source>
</reference>
<dbReference type="Pfam" id="PF04542">
    <property type="entry name" value="Sigma70_r2"/>
    <property type="match status" value="1"/>
</dbReference>
<dbReference type="Pfam" id="PF08281">
    <property type="entry name" value="Sigma70_r4_2"/>
    <property type="match status" value="1"/>
</dbReference>
<dbReference type="GO" id="GO:0006352">
    <property type="term" value="P:DNA-templated transcription initiation"/>
    <property type="evidence" value="ECO:0007669"/>
    <property type="project" value="InterPro"/>
</dbReference>
<comment type="caution">
    <text evidence="8">The sequence shown here is derived from an EMBL/GenBank/DDBJ whole genome shotgun (WGS) entry which is preliminary data.</text>
</comment>
<dbReference type="GO" id="GO:0016987">
    <property type="term" value="F:sigma factor activity"/>
    <property type="evidence" value="ECO:0007669"/>
    <property type="project" value="UniProtKB-KW"/>
</dbReference>
<dbReference type="GO" id="GO:0003677">
    <property type="term" value="F:DNA binding"/>
    <property type="evidence" value="ECO:0007669"/>
    <property type="project" value="InterPro"/>
</dbReference>
<feature type="domain" description="RNA polymerase sigma factor 70 region 4 type 2" evidence="7">
    <location>
        <begin position="104"/>
        <end position="152"/>
    </location>
</feature>
<dbReference type="Proteomes" id="UP000050509">
    <property type="component" value="Unassembled WGS sequence"/>
</dbReference>
<dbReference type="SUPFAM" id="SSF88659">
    <property type="entry name" value="Sigma3 and sigma4 domains of RNA polymerase sigma factors"/>
    <property type="match status" value="1"/>
</dbReference>
<evidence type="ECO:0000259" key="6">
    <source>
        <dbReference type="Pfam" id="PF04542"/>
    </source>
</evidence>
<dbReference type="CDD" id="cd06171">
    <property type="entry name" value="Sigma70_r4"/>
    <property type="match status" value="1"/>
</dbReference>
<evidence type="ECO:0000313" key="9">
    <source>
        <dbReference type="Proteomes" id="UP000050509"/>
    </source>
</evidence>
<dbReference type="PANTHER" id="PTHR43133:SF62">
    <property type="entry name" value="RNA POLYMERASE SIGMA FACTOR SIGZ"/>
    <property type="match status" value="1"/>
</dbReference>
<evidence type="ECO:0000256" key="2">
    <source>
        <dbReference type="ARBA" id="ARBA00023015"/>
    </source>
</evidence>